<accession>A0AA35RZV6</accession>
<evidence type="ECO:0000313" key="1">
    <source>
        <dbReference type="EMBL" id="CAI8019296.1"/>
    </source>
</evidence>
<dbReference type="AlphaFoldDB" id="A0AA35RZV6"/>
<comment type="caution">
    <text evidence="1">The sequence shown here is derived from an EMBL/GenBank/DDBJ whole genome shotgun (WGS) entry which is preliminary data.</text>
</comment>
<dbReference type="Proteomes" id="UP001174909">
    <property type="component" value="Unassembled WGS sequence"/>
</dbReference>
<keyword evidence="2" id="KW-1185">Reference proteome</keyword>
<protein>
    <submittedName>
        <fullName evidence="1">Uncharacterized protein</fullName>
    </submittedName>
</protein>
<proteinExistence type="predicted"/>
<sequence>MEEQAQVVANKYGRALLLFAKCHNSFNSSLYFDDAALSTLLCDIDTFVSYYRGTMGSTFISSYTC</sequence>
<name>A0AA35RZV6_GEOBA</name>
<evidence type="ECO:0000313" key="2">
    <source>
        <dbReference type="Proteomes" id="UP001174909"/>
    </source>
</evidence>
<gene>
    <name evidence="1" type="ORF">GBAR_LOCUS11611</name>
</gene>
<dbReference type="EMBL" id="CASHTH010001743">
    <property type="protein sequence ID" value="CAI8019296.1"/>
    <property type="molecule type" value="Genomic_DNA"/>
</dbReference>
<organism evidence="1 2">
    <name type="scientific">Geodia barretti</name>
    <name type="common">Barrett's horny sponge</name>
    <dbReference type="NCBI Taxonomy" id="519541"/>
    <lineage>
        <taxon>Eukaryota</taxon>
        <taxon>Metazoa</taxon>
        <taxon>Porifera</taxon>
        <taxon>Demospongiae</taxon>
        <taxon>Heteroscleromorpha</taxon>
        <taxon>Tetractinellida</taxon>
        <taxon>Astrophorina</taxon>
        <taxon>Geodiidae</taxon>
        <taxon>Geodia</taxon>
    </lineage>
</organism>
<reference evidence="1" key="1">
    <citation type="submission" date="2023-03" db="EMBL/GenBank/DDBJ databases">
        <authorList>
            <person name="Steffen K."/>
            <person name="Cardenas P."/>
        </authorList>
    </citation>
    <scope>NUCLEOTIDE SEQUENCE</scope>
</reference>